<protein>
    <submittedName>
        <fullName evidence="1">Unannotated protein</fullName>
    </submittedName>
</protein>
<evidence type="ECO:0000313" key="1">
    <source>
        <dbReference type="EMBL" id="CAB4943734.1"/>
    </source>
</evidence>
<dbReference type="Gene3D" id="3.40.50.720">
    <property type="entry name" value="NAD(P)-binding Rossmann-like Domain"/>
    <property type="match status" value="1"/>
</dbReference>
<organism evidence="1">
    <name type="scientific">freshwater metagenome</name>
    <dbReference type="NCBI Taxonomy" id="449393"/>
    <lineage>
        <taxon>unclassified sequences</taxon>
        <taxon>metagenomes</taxon>
        <taxon>ecological metagenomes</taxon>
    </lineage>
</organism>
<reference evidence="1" key="1">
    <citation type="submission" date="2020-05" db="EMBL/GenBank/DDBJ databases">
        <authorList>
            <person name="Chiriac C."/>
            <person name="Salcher M."/>
            <person name="Ghai R."/>
            <person name="Kavagutti S V."/>
        </authorList>
    </citation>
    <scope>NUCLEOTIDE SEQUENCE</scope>
</reference>
<proteinExistence type="predicted"/>
<accession>A0A6J7JN30</accession>
<dbReference type="EMBL" id="CAFBND010000044">
    <property type="protein sequence ID" value="CAB4943734.1"/>
    <property type="molecule type" value="Genomic_DNA"/>
</dbReference>
<gene>
    <name evidence="1" type="ORF">UFOPK3752_01224</name>
</gene>
<sequence length="121" mass="12500">MSALIRQRSATSLEDVGAQLLEAFESVRGAVTEGEPSVIVVNAPDLIGQGTLEDAAVATGLLGLMRAITFEGASKGWRVNVVAVDRDADPPVEVLESAMTTPGLMGQVLNVAKGMIGKVVP</sequence>
<name>A0A6J7JN30_9ZZZZ</name>
<dbReference type="AlphaFoldDB" id="A0A6J7JN30"/>